<proteinExistence type="predicted"/>
<comment type="caution">
    <text evidence="1">The sequence shown here is derived from an EMBL/GenBank/DDBJ whole genome shotgun (WGS) entry which is preliminary data.</text>
</comment>
<organism evidence="1 2">
    <name type="scientific">Kribbella shirazensis</name>
    <dbReference type="NCBI Taxonomy" id="1105143"/>
    <lineage>
        <taxon>Bacteria</taxon>
        <taxon>Bacillati</taxon>
        <taxon>Actinomycetota</taxon>
        <taxon>Actinomycetes</taxon>
        <taxon>Propionibacteriales</taxon>
        <taxon>Kribbellaceae</taxon>
        <taxon>Kribbella</taxon>
    </lineage>
</organism>
<dbReference type="EMBL" id="JAASRO010000001">
    <property type="protein sequence ID" value="NIK57661.1"/>
    <property type="molecule type" value="Genomic_DNA"/>
</dbReference>
<evidence type="ECO:0000313" key="1">
    <source>
        <dbReference type="EMBL" id="NIK57661.1"/>
    </source>
</evidence>
<dbReference type="AlphaFoldDB" id="A0A7X5VBC0"/>
<dbReference type="Proteomes" id="UP000555407">
    <property type="component" value="Unassembled WGS sequence"/>
</dbReference>
<gene>
    <name evidence="1" type="ORF">BJY22_003378</name>
</gene>
<evidence type="ECO:0008006" key="3">
    <source>
        <dbReference type="Google" id="ProtNLM"/>
    </source>
</evidence>
<protein>
    <recommendedName>
        <fullName evidence="3">DUF1177 domain-containing protein</fullName>
    </recommendedName>
</protein>
<keyword evidence="2" id="KW-1185">Reference proteome</keyword>
<dbReference type="Pfam" id="PF06675">
    <property type="entry name" value="DUF1177"/>
    <property type="match status" value="1"/>
</dbReference>
<evidence type="ECO:0000313" key="2">
    <source>
        <dbReference type="Proteomes" id="UP000555407"/>
    </source>
</evidence>
<name>A0A7X5VBC0_9ACTN</name>
<dbReference type="RefSeq" id="WP_167207896.1">
    <property type="nucleotide sequence ID" value="NZ_JAASRO010000001.1"/>
</dbReference>
<dbReference type="InterPro" id="IPR009561">
    <property type="entry name" value="DUF1177"/>
</dbReference>
<sequence length="310" mass="32397">MPWREVLDLYDVLDDASASGEAVAAWLRKNGVDDVSVTTVKGDKGSTDFVRAVIPGSRGRSAGGDAPTLGVIGRLGGLGARPERIGFVSDGDGALVALAVAGKLGSMLRRGDQLPGDVIVATHVCPDAPTRPHDPVPFMDSPVDLAAMNEHEVEQAMDAVLSVDTTKGNRIVNHHGFAISPTVKEGWILRVSEDLLELASQVSGRLPAVLPLTMQDITPYGNDVYHVNSILQPCTATSAPVVGIAITTETAVPGCGTGATDLASVESAARFCVEAAKSYGAGDCELFDAADFDRLTTRYGSMQHLQTMGS</sequence>
<reference evidence="1 2" key="1">
    <citation type="submission" date="2020-03" db="EMBL/GenBank/DDBJ databases">
        <title>Sequencing the genomes of 1000 actinobacteria strains.</title>
        <authorList>
            <person name="Klenk H.-P."/>
        </authorList>
    </citation>
    <scope>NUCLEOTIDE SEQUENCE [LARGE SCALE GENOMIC DNA]</scope>
    <source>
        <strain evidence="1 2">DSM 45490</strain>
    </source>
</reference>
<accession>A0A7X5VBC0</accession>